<gene>
    <name evidence="4" type="ORF">ACFPMF_02685</name>
</gene>
<dbReference type="PANTHER" id="PTHR10963:SF55">
    <property type="entry name" value="GLYCOSIDE HYDROLASE FAMILY 16 PROTEIN"/>
    <property type="match status" value="1"/>
</dbReference>
<dbReference type="EMBL" id="JBHSMA010000001">
    <property type="protein sequence ID" value="MFC5408201.1"/>
    <property type="molecule type" value="Genomic_DNA"/>
</dbReference>
<dbReference type="PANTHER" id="PTHR10963">
    <property type="entry name" value="GLYCOSYL HYDROLASE-RELATED"/>
    <property type="match status" value="1"/>
</dbReference>
<dbReference type="PROSITE" id="PS51762">
    <property type="entry name" value="GH16_2"/>
    <property type="match status" value="1"/>
</dbReference>
<evidence type="ECO:0000313" key="5">
    <source>
        <dbReference type="Proteomes" id="UP001596106"/>
    </source>
</evidence>
<reference evidence="5" key="1">
    <citation type="journal article" date="2019" name="Int. J. Syst. Evol. Microbiol.">
        <title>The Global Catalogue of Microorganisms (GCM) 10K type strain sequencing project: providing services to taxonomists for standard genome sequencing and annotation.</title>
        <authorList>
            <consortium name="The Broad Institute Genomics Platform"/>
            <consortium name="The Broad Institute Genome Sequencing Center for Infectious Disease"/>
            <person name="Wu L."/>
            <person name="Ma J."/>
        </authorList>
    </citation>
    <scope>NUCLEOTIDE SEQUENCE [LARGE SCALE GENOMIC DNA]</scope>
    <source>
        <strain evidence="5">CCUG 55250</strain>
    </source>
</reference>
<feature type="chain" id="PRO_5046753131" evidence="2">
    <location>
        <begin position="20"/>
        <end position="266"/>
    </location>
</feature>
<comment type="similarity">
    <text evidence="1">Belongs to the glycosyl hydrolase 16 family.</text>
</comment>
<feature type="signal peptide" evidence="2">
    <location>
        <begin position="1"/>
        <end position="19"/>
    </location>
</feature>
<organism evidence="4 5">
    <name type="scientific">Larkinella bovis</name>
    <dbReference type="NCBI Taxonomy" id="683041"/>
    <lineage>
        <taxon>Bacteria</taxon>
        <taxon>Pseudomonadati</taxon>
        <taxon>Bacteroidota</taxon>
        <taxon>Cytophagia</taxon>
        <taxon>Cytophagales</taxon>
        <taxon>Spirosomataceae</taxon>
        <taxon>Larkinella</taxon>
    </lineage>
</organism>
<comment type="caution">
    <text evidence="4">The sequence shown here is derived from an EMBL/GenBank/DDBJ whole genome shotgun (WGS) entry which is preliminary data.</text>
</comment>
<evidence type="ECO:0000313" key="4">
    <source>
        <dbReference type="EMBL" id="MFC5408201.1"/>
    </source>
</evidence>
<dbReference type="InterPro" id="IPR000757">
    <property type="entry name" value="Beta-glucanase-like"/>
</dbReference>
<dbReference type="PROSITE" id="PS51257">
    <property type="entry name" value="PROKAR_LIPOPROTEIN"/>
    <property type="match status" value="1"/>
</dbReference>
<protein>
    <submittedName>
        <fullName evidence="4">Family 16 glycosylhydrolase</fullName>
    </submittedName>
</protein>
<dbReference type="CDD" id="cd08023">
    <property type="entry name" value="GH16_laminarinase_like"/>
    <property type="match status" value="1"/>
</dbReference>
<keyword evidence="5" id="KW-1185">Reference proteome</keyword>
<evidence type="ECO:0000256" key="2">
    <source>
        <dbReference type="SAM" id="SignalP"/>
    </source>
</evidence>
<dbReference type="Proteomes" id="UP001596106">
    <property type="component" value="Unassembled WGS sequence"/>
</dbReference>
<evidence type="ECO:0000256" key="1">
    <source>
        <dbReference type="ARBA" id="ARBA00006865"/>
    </source>
</evidence>
<sequence>MIVRIKLLPLIGILGALFCACKHTPDPEPAYKLVWSDEFDYTGLPDSTRWTYETGTPRNQEAQHYVAKRLANSRVENGHLIITALKDSFQVKPISSASVVTKGLADFLYGKIEVRAKMPVGKGAWPAIWTKGTNFDQVGWPACGEIDIMEWLGLLPEYVFGSLHKADASGKDAALISISPAMADLSDTFHTYTLEWDETQIRMFIDEYNYAIYKASDMTPAEWEQFKKPHYLLLNLAMGGTSGGTIDESKFPFVYTIDYVRYYKKE</sequence>
<dbReference type="InterPro" id="IPR013320">
    <property type="entry name" value="ConA-like_dom_sf"/>
</dbReference>
<evidence type="ECO:0000259" key="3">
    <source>
        <dbReference type="PROSITE" id="PS51762"/>
    </source>
</evidence>
<dbReference type="InterPro" id="IPR050546">
    <property type="entry name" value="Glycosyl_Hydrlase_16"/>
</dbReference>
<dbReference type="SUPFAM" id="SSF49899">
    <property type="entry name" value="Concanavalin A-like lectins/glucanases"/>
    <property type="match status" value="1"/>
</dbReference>
<dbReference type="Gene3D" id="2.60.120.200">
    <property type="match status" value="1"/>
</dbReference>
<keyword evidence="2" id="KW-0732">Signal</keyword>
<dbReference type="Pfam" id="PF00722">
    <property type="entry name" value="Glyco_hydro_16"/>
    <property type="match status" value="1"/>
</dbReference>
<proteinExistence type="inferred from homology"/>
<feature type="domain" description="GH16" evidence="3">
    <location>
        <begin position="19"/>
        <end position="266"/>
    </location>
</feature>
<dbReference type="RefSeq" id="WP_379840886.1">
    <property type="nucleotide sequence ID" value="NZ_JBHSMA010000001.1"/>
</dbReference>
<accession>A0ABW0I3V0</accession>
<name>A0ABW0I3V0_9BACT</name>